<dbReference type="EMBL" id="JACCKX010000001">
    <property type="protein sequence ID" value="NZA02575.1"/>
    <property type="molecule type" value="Genomic_DNA"/>
</dbReference>
<feature type="region of interest" description="Disordered" evidence="1">
    <location>
        <begin position="186"/>
        <end position="219"/>
    </location>
</feature>
<keyword evidence="2" id="KW-1133">Transmembrane helix</keyword>
<protein>
    <submittedName>
        <fullName evidence="4">DUF2726 domain-containing protein</fullName>
    </submittedName>
</protein>
<keyword evidence="2" id="KW-0812">Transmembrane</keyword>
<evidence type="ECO:0000256" key="1">
    <source>
        <dbReference type="SAM" id="MobiDB-lite"/>
    </source>
</evidence>
<dbReference type="InterPro" id="IPR024402">
    <property type="entry name" value="DUF2726"/>
</dbReference>
<comment type="caution">
    <text evidence="4">The sequence shown here is derived from an EMBL/GenBank/DDBJ whole genome shotgun (WGS) entry which is preliminary data.</text>
</comment>
<name>A0A853ITU5_9BURK</name>
<dbReference type="Proteomes" id="UP000589716">
    <property type="component" value="Unassembled WGS sequence"/>
</dbReference>
<dbReference type="AlphaFoldDB" id="A0A853ITU5"/>
<evidence type="ECO:0000313" key="4">
    <source>
        <dbReference type="EMBL" id="NZA02575.1"/>
    </source>
</evidence>
<organism evidence="4 5">
    <name type="scientific">Ottowia beijingensis</name>
    <dbReference type="NCBI Taxonomy" id="1207057"/>
    <lineage>
        <taxon>Bacteria</taxon>
        <taxon>Pseudomonadati</taxon>
        <taxon>Pseudomonadota</taxon>
        <taxon>Betaproteobacteria</taxon>
        <taxon>Burkholderiales</taxon>
        <taxon>Comamonadaceae</taxon>
        <taxon>Ottowia</taxon>
    </lineage>
</organism>
<feature type="transmembrane region" description="Helical" evidence="2">
    <location>
        <begin position="20"/>
        <end position="40"/>
    </location>
</feature>
<feature type="domain" description="DUF2726" evidence="3">
    <location>
        <begin position="67"/>
        <end position="168"/>
    </location>
</feature>
<gene>
    <name evidence="4" type="ORF">H0I39_13825</name>
</gene>
<evidence type="ECO:0000313" key="5">
    <source>
        <dbReference type="Proteomes" id="UP000589716"/>
    </source>
</evidence>
<dbReference type="RefSeq" id="WP_180550899.1">
    <property type="nucleotide sequence ID" value="NZ_JACCKX010000001.1"/>
</dbReference>
<keyword evidence="5" id="KW-1185">Reference proteome</keyword>
<proteinExistence type="predicted"/>
<evidence type="ECO:0000259" key="3">
    <source>
        <dbReference type="Pfam" id="PF10881"/>
    </source>
</evidence>
<reference evidence="4 5" key="1">
    <citation type="submission" date="2020-07" db="EMBL/GenBank/DDBJ databases">
        <authorList>
            <person name="Maaloum M."/>
        </authorList>
    </citation>
    <scope>NUCLEOTIDE SEQUENCE [LARGE SCALE GENOMIC DNA]</scope>
    <source>
        <strain evidence="4 5">GCS-AN-3</strain>
    </source>
</reference>
<sequence>MNWFNSDWLASWAGLDGADAMPLVSTLVAVVALMLLWRVLRRGGAGGRAARDYDASGDQFAQSAPINEEQVRLLHYLQQAFPDGAVLFQPRLARFLMVRKSRHRLDAQQRLGDTHVDFLVCADDGKPLFAFEVDAFKAKGDAGLARSAAEKNGMLKSAGIRLIRLKGAQPQWPPPEVLRMRLLAAQRTPPPAPEARPSGFEPSAFGPPSDFAPSRSAPDSGVMSLTGLMGLSAGSDDPGHRCASAEARAGRAVSLWLI</sequence>
<accession>A0A853ITU5</accession>
<evidence type="ECO:0000256" key="2">
    <source>
        <dbReference type="SAM" id="Phobius"/>
    </source>
</evidence>
<keyword evidence="2" id="KW-0472">Membrane</keyword>
<dbReference type="Pfam" id="PF10881">
    <property type="entry name" value="DUF2726"/>
    <property type="match status" value="1"/>
</dbReference>